<comment type="caution">
    <text evidence="1">The sequence shown here is derived from an EMBL/GenBank/DDBJ whole genome shotgun (WGS) entry which is preliminary data.</text>
</comment>
<dbReference type="InterPro" id="IPR043519">
    <property type="entry name" value="NT_sf"/>
</dbReference>
<sequence>MGGMALFRHGVRRFTEDVDLLVTKSDLKVIHEKLEGLGYVPPFTNSKHLRDTQFGVKIEFLTTGDYPGDGKPKPVSFPDPRQASFEAEGIHYITLPMLIELKLASGMTNPGRLKDLSDVLELIKILGLPIEFTNELNTFVQDKFRELWEAEKRGRIAESEHWGDEISPPGA</sequence>
<evidence type="ECO:0000313" key="1">
    <source>
        <dbReference type="EMBL" id="OWK36053.1"/>
    </source>
</evidence>
<evidence type="ECO:0000313" key="2">
    <source>
        <dbReference type="Proteomes" id="UP000214646"/>
    </source>
</evidence>
<keyword evidence="2" id="KW-1185">Reference proteome</keyword>
<name>A0A225D528_9BACT</name>
<gene>
    <name evidence="1" type="ORF">FRUB_08616</name>
</gene>
<protein>
    <recommendedName>
        <fullName evidence="3">Nucleotidyltransferase family protein</fullName>
    </recommendedName>
</protein>
<evidence type="ECO:0008006" key="3">
    <source>
        <dbReference type="Google" id="ProtNLM"/>
    </source>
</evidence>
<reference evidence="2" key="1">
    <citation type="submission" date="2017-06" db="EMBL/GenBank/DDBJ databases">
        <title>Genome analysis of Fimbriiglobus ruber SP5, the first member of the order Planctomycetales with confirmed chitinolytic capability.</title>
        <authorList>
            <person name="Ravin N.V."/>
            <person name="Rakitin A.L."/>
            <person name="Ivanova A.A."/>
            <person name="Beletsky A.V."/>
            <person name="Kulichevskaya I.S."/>
            <person name="Mardanov A.V."/>
            <person name="Dedysh S.N."/>
        </authorList>
    </citation>
    <scope>NUCLEOTIDE SEQUENCE [LARGE SCALE GENOMIC DNA]</scope>
    <source>
        <strain evidence="2">SP5</strain>
    </source>
</reference>
<dbReference type="AlphaFoldDB" id="A0A225D528"/>
<dbReference type="EMBL" id="NIDE01000017">
    <property type="protein sequence ID" value="OWK36053.1"/>
    <property type="molecule type" value="Genomic_DNA"/>
</dbReference>
<dbReference type="Gene3D" id="3.30.460.40">
    <property type="match status" value="1"/>
</dbReference>
<organism evidence="1 2">
    <name type="scientific">Fimbriiglobus ruber</name>
    <dbReference type="NCBI Taxonomy" id="1908690"/>
    <lineage>
        <taxon>Bacteria</taxon>
        <taxon>Pseudomonadati</taxon>
        <taxon>Planctomycetota</taxon>
        <taxon>Planctomycetia</taxon>
        <taxon>Gemmatales</taxon>
        <taxon>Gemmataceae</taxon>
        <taxon>Fimbriiglobus</taxon>
    </lineage>
</organism>
<accession>A0A225D528</accession>
<dbReference type="SUPFAM" id="SSF81301">
    <property type="entry name" value="Nucleotidyltransferase"/>
    <property type="match status" value="1"/>
</dbReference>
<proteinExistence type="predicted"/>
<dbReference type="Proteomes" id="UP000214646">
    <property type="component" value="Unassembled WGS sequence"/>
</dbReference>